<keyword evidence="2" id="KW-1185">Reference proteome</keyword>
<accession>A0A7R8CN02</accession>
<name>A0A7R8CN02_LEPSM</name>
<organism evidence="1 2">
    <name type="scientific">Lepeophtheirus salmonis</name>
    <name type="common">Salmon louse</name>
    <name type="synonym">Caligus salmonis</name>
    <dbReference type="NCBI Taxonomy" id="72036"/>
    <lineage>
        <taxon>Eukaryota</taxon>
        <taxon>Metazoa</taxon>
        <taxon>Ecdysozoa</taxon>
        <taxon>Arthropoda</taxon>
        <taxon>Crustacea</taxon>
        <taxon>Multicrustacea</taxon>
        <taxon>Hexanauplia</taxon>
        <taxon>Copepoda</taxon>
        <taxon>Siphonostomatoida</taxon>
        <taxon>Caligidae</taxon>
        <taxon>Lepeophtheirus</taxon>
    </lineage>
</organism>
<dbReference type="AlphaFoldDB" id="A0A7R8CN02"/>
<protein>
    <submittedName>
        <fullName evidence="1">(salmon louse) hypothetical protein</fullName>
    </submittedName>
</protein>
<dbReference type="Proteomes" id="UP000675881">
    <property type="component" value="Chromosome 14"/>
</dbReference>
<sequence>MINEISLCFKVLEEKVSIDRTRSNIQKMFCFIVQQTCLFLPSQILKNTAASVSVIPTHLNHRSRHPTSYLYAANSIKTSLKITLIGADFLSFYALVVEIKKRSLFDLVTLLGTSGTLSSSPTTGITAIASPNRFTSIVGEFASFTKPYYTTILLKHAVTHQIATTGAR</sequence>
<dbReference type="EMBL" id="HG994593">
    <property type="protein sequence ID" value="CAF2841934.1"/>
    <property type="molecule type" value="Genomic_DNA"/>
</dbReference>
<gene>
    <name evidence="1" type="ORF">LSAA_5083</name>
</gene>
<evidence type="ECO:0000313" key="2">
    <source>
        <dbReference type="Proteomes" id="UP000675881"/>
    </source>
</evidence>
<reference evidence="1" key="1">
    <citation type="submission" date="2021-02" db="EMBL/GenBank/DDBJ databases">
        <authorList>
            <person name="Bekaert M."/>
        </authorList>
    </citation>
    <scope>NUCLEOTIDE SEQUENCE</scope>
    <source>
        <strain evidence="1">IoA-00</strain>
    </source>
</reference>
<evidence type="ECO:0000313" key="1">
    <source>
        <dbReference type="EMBL" id="CAF2841934.1"/>
    </source>
</evidence>
<proteinExistence type="predicted"/>